<evidence type="ECO:0000256" key="6">
    <source>
        <dbReference type="SAM" id="Phobius"/>
    </source>
</evidence>
<sequence>MIRWDYDKHEILADGIVHALGVVGGLAAVIVLLVLAAPAVGPWELTSVVIYGGGLLAALVISAVYNLWPVSPFKWVLRRFDHSAIYLLIAGTYTPFIMQMRSEITAIVLLVGVWAGSLAGMVLKLCLPGRFDRLAILLYLLLGWSGVMAYEAVLGALPGSTLILLAIGGVFYTVGVVFHMWEGLRFQNAIWHAFVLVAAACHYGAVLDCVVLARA</sequence>
<evidence type="ECO:0000256" key="3">
    <source>
        <dbReference type="ARBA" id="ARBA00022989"/>
    </source>
</evidence>
<dbReference type="Proteomes" id="UP000436483">
    <property type="component" value="Unassembled WGS sequence"/>
</dbReference>
<feature type="transmembrane region" description="Helical" evidence="6">
    <location>
        <begin position="162"/>
        <end position="181"/>
    </location>
</feature>
<keyword evidence="5" id="KW-0479">Metal-binding</keyword>
<dbReference type="EMBL" id="WURB01000008">
    <property type="protein sequence ID" value="MXQ12304.1"/>
    <property type="molecule type" value="Genomic_DNA"/>
</dbReference>
<feature type="transmembrane region" description="Helical" evidence="6">
    <location>
        <begin position="80"/>
        <end position="98"/>
    </location>
</feature>
<dbReference type="GO" id="GO:0046872">
    <property type="term" value="F:metal ion binding"/>
    <property type="evidence" value="ECO:0007669"/>
    <property type="project" value="UniProtKB-KW"/>
</dbReference>
<dbReference type="Pfam" id="PF03006">
    <property type="entry name" value="HlyIII"/>
    <property type="match status" value="1"/>
</dbReference>
<keyword evidence="5" id="KW-0862">Zinc</keyword>
<evidence type="ECO:0000313" key="8">
    <source>
        <dbReference type="Proteomes" id="UP000436483"/>
    </source>
</evidence>
<keyword evidence="4 6" id="KW-0472">Membrane</keyword>
<evidence type="ECO:0000256" key="1">
    <source>
        <dbReference type="ARBA" id="ARBA00004141"/>
    </source>
</evidence>
<dbReference type="OrthoDB" id="9813689at2"/>
<feature type="transmembrane region" description="Helical" evidence="6">
    <location>
        <begin position="134"/>
        <end position="156"/>
    </location>
</feature>
<feature type="transmembrane region" description="Helical" evidence="6">
    <location>
        <begin position="193"/>
        <end position="213"/>
    </location>
</feature>
<feature type="transmembrane region" description="Helical" evidence="6">
    <location>
        <begin position="104"/>
        <end position="127"/>
    </location>
</feature>
<comment type="caution">
    <text evidence="7">The sequence shown here is derived from an EMBL/GenBank/DDBJ whole genome shotgun (WGS) entry which is preliminary data.</text>
</comment>
<reference evidence="7 8" key="2">
    <citation type="submission" date="2020-01" db="EMBL/GenBank/DDBJ databases">
        <title>Microvirga sp. nov., an arsenate reduction bacterium isolated from Tibet hotspring sediments.</title>
        <authorList>
            <person name="Xian W.-D."/>
            <person name="Li W.-J."/>
        </authorList>
    </citation>
    <scope>NUCLEOTIDE SEQUENCE [LARGE SCALE GENOMIC DNA]</scope>
    <source>
        <strain evidence="7 8">KCTC 23863</strain>
    </source>
</reference>
<evidence type="ECO:0000313" key="7">
    <source>
        <dbReference type="EMBL" id="MXQ12304.1"/>
    </source>
</evidence>
<evidence type="ECO:0000256" key="5">
    <source>
        <dbReference type="PIRSR" id="PIRSR604254-1"/>
    </source>
</evidence>
<dbReference type="PANTHER" id="PTHR20855">
    <property type="entry name" value="ADIPOR/PROGESTIN RECEPTOR-RELATED"/>
    <property type="match status" value="1"/>
</dbReference>
<feature type="binding site" evidence="5">
    <location>
        <position position="192"/>
    </location>
    <ligand>
        <name>Zn(2+)</name>
        <dbReference type="ChEBI" id="CHEBI:29105"/>
    </ligand>
</feature>
<reference evidence="7 8" key="1">
    <citation type="submission" date="2019-12" db="EMBL/GenBank/DDBJ databases">
        <authorList>
            <person name="Yuan C.-G."/>
        </authorList>
    </citation>
    <scope>NUCLEOTIDE SEQUENCE [LARGE SCALE GENOMIC DNA]</scope>
    <source>
        <strain evidence="7 8">KCTC 23863</strain>
    </source>
</reference>
<keyword evidence="3 6" id="KW-1133">Transmembrane helix</keyword>
<evidence type="ECO:0000256" key="2">
    <source>
        <dbReference type="ARBA" id="ARBA00022692"/>
    </source>
</evidence>
<dbReference type="PANTHER" id="PTHR20855:SF3">
    <property type="entry name" value="LD03007P"/>
    <property type="match status" value="1"/>
</dbReference>
<protein>
    <submittedName>
        <fullName evidence="7">Hemolysin III family protein</fullName>
    </submittedName>
</protein>
<comment type="subcellular location">
    <subcellularLocation>
        <location evidence="1">Membrane</location>
        <topology evidence="1">Multi-pass membrane protein</topology>
    </subcellularLocation>
</comment>
<dbReference type="AlphaFoldDB" id="A0A7X3SPN2"/>
<proteinExistence type="predicted"/>
<organism evidence="7 8">
    <name type="scientific">Microvirga makkahensis</name>
    <dbReference type="NCBI Taxonomy" id="1128670"/>
    <lineage>
        <taxon>Bacteria</taxon>
        <taxon>Pseudomonadati</taxon>
        <taxon>Pseudomonadota</taxon>
        <taxon>Alphaproteobacteria</taxon>
        <taxon>Hyphomicrobiales</taxon>
        <taxon>Methylobacteriaceae</taxon>
        <taxon>Microvirga</taxon>
    </lineage>
</organism>
<accession>A0A7X3SPN2</accession>
<dbReference type="RefSeq" id="WP_160884901.1">
    <property type="nucleotide sequence ID" value="NZ_WURB01000008.1"/>
</dbReference>
<feature type="transmembrane region" description="Helical" evidence="6">
    <location>
        <begin position="48"/>
        <end position="68"/>
    </location>
</feature>
<keyword evidence="2 6" id="KW-0812">Transmembrane</keyword>
<keyword evidence="8" id="KW-1185">Reference proteome</keyword>
<dbReference type="InterPro" id="IPR004254">
    <property type="entry name" value="AdipoR/HlyIII-related"/>
</dbReference>
<feature type="transmembrane region" description="Helical" evidence="6">
    <location>
        <begin position="12"/>
        <end position="36"/>
    </location>
</feature>
<gene>
    <name evidence="7" type="ORF">GR328_12695</name>
</gene>
<name>A0A7X3SPN2_9HYPH</name>
<dbReference type="GO" id="GO:0016020">
    <property type="term" value="C:membrane"/>
    <property type="evidence" value="ECO:0007669"/>
    <property type="project" value="UniProtKB-SubCell"/>
</dbReference>
<evidence type="ECO:0000256" key="4">
    <source>
        <dbReference type="ARBA" id="ARBA00023136"/>
    </source>
</evidence>